<gene>
    <name evidence="1" type="ordered locus">mru_0291</name>
</gene>
<evidence type="ECO:0000313" key="1">
    <source>
        <dbReference type="EMBL" id="ADC46143.1"/>
    </source>
</evidence>
<dbReference type="AlphaFoldDB" id="D3DZW7"/>
<dbReference type="EMBL" id="CP001719">
    <property type="protein sequence ID" value="ADC46143.1"/>
    <property type="molecule type" value="Genomic_DNA"/>
</dbReference>
<dbReference type="RefSeq" id="WP_012955099.1">
    <property type="nucleotide sequence ID" value="NC_013790.1"/>
</dbReference>
<dbReference type="PATRIC" id="fig|634498.28.peg.294"/>
<dbReference type="KEGG" id="mru:mru_0291"/>
<evidence type="ECO:0000313" key="2">
    <source>
        <dbReference type="Proteomes" id="UP000008680"/>
    </source>
</evidence>
<dbReference type="GeneID" id="8769931"/>
<dbReference type="Proteomes" id="UP000008680">
    <property type="component" value="Chromosome"/>
</dbReference>
<organism evidence="1 2">
    <name type="scientific">Methanobrevibacter ruminantium (strain ATCC 35063 / DSM 1093 / JCM 13430 / OCM 146 / M1)</name>
    <name type="common">Methanobacterium ruminantium</name>
    <dbReference type="NCBI Taxonomy" id="634498"/>
    <lineage>
        <taxon>Archaea</taxon>
        <taxon>Methanobacteriati</taxon>
        <taxon>Methanobacteriota</taxon>
        <taxon>Methanomada group</taxon>
        <taxon>Methanobacteria</taxon>
        <taxon>Methanobacteriales</taxon>
        <taxon>Methanobacteriaceae</taxon>
        <taxon>Methanobrevibacter</taxon>
    </lineage>
</organism>
<keyword evidence="2" id="KW-1185">Reference proteome</keyword>
<reference evidence="1 2" key="1">
    <citation type="journal article" date="2010" name="PLoS ONE">
        <title>The genome sequence of the rumen methanogen Methanobrevibacter ruminantium reveals new possibilities for controlling ruminant methane emissions.</title>
        <authorList>
            <person name="Leahy S.C."/>
            <person name="Kelly W.J."/>
            <person name="Altermann E."/>
            <person name="Ronimus R.S."/>
            <person name="Yeoman C.J."/>
            <person name="Pacheco D.M."/>
            <person name="Li D."/>
            <person name="Kong Z."/>
            <person name="McTavish S."/>
            <person name="Sang C."/>
            <person name="Lambie S.C."/>
            <person name="Janssen P.H."/>
            <person name="Dey D."/>
            <person name="Attwood G.T."/>
        </authorList>
    </citation>
    <scope>NUCLEOTIDE SEQUENCE [LARGE SCALE GENOMIC DNA]</scope>
    <source>
        <strain evidence="2">ATCC 35063 / DSM 1093 / JCM 13430 / OCM 146 / M1</strain>
    </source>
</reference>
<name>D3DZW7_METRM</name>
<protein>
    <submittedName>
        <fullName evidence="1">Uncharacterized protein</fullName>
    </submittedName>
</protein>
<sequence length="96" mass="10867">MDAINVINQNKILVDVLYRGTVNLIDIVIGDALVYDNPTVVVKCYTTDLAFATTEIDEIVLENEEFELLITYEDGEFSILLKSHNLGELGYIEWVI</sequence>
<accession>D3DZW7</accession>
<dbReference type="STRING" id="634498.mru_0291"/>
<proteinExistence type="predicted"/>
<dbReference type="HOGENOM" id="CLU_2353250_0_0_2"/>